<evidence type="ECO:0000256" key="7">
    <source>
        <dbReference type="ARBA" id="ARBA00023136"/>
    </source>
</evidence>
<dbReference type="RefSeq" id="XP_034104279.1">
    <property type="nucleotide sequence ID" value="XM_034248388.2"/>
</dbReference>
<dbReference type="PANTHER" id="PTHR21137">
    <property type="entry name" value="ODORANT RECEPTOR"/>
    <property type="match status" value="1"/>
</dbReference>
<evidence type="ECO:0000256" key="3">
    <source>
        <dbReference type="ARBA" id="ARBA00022606"/>
    </source>
</evidence>
<evidence type="ECO:0000256" key="9">
    <source>
        <dbReference type="ARBA" id="ARBA00023224"/>
    </source>
</evidence>
<dbReference type="Proteomes" id="UP000515160">
    <property type="component" value="Chromosome 3"/>
</dbReference>
<keyword evidence="7 10" id="KW-0472">Membrane</keyword>
<feature type="transmembrane region" description="Helical" evidence="10">
    <location>
        <begin position="296"/>
        <end position="320"/>
    </location>
</feature>
<dbReference type="GO" id="GO:0004984">
    <property type="term" value="F:olfactory receptor activity"/>
    <property type="evidence" value="ECO:0007669"/>
    <property type="project" value="InterPro"/>
</dbReference>
<dbReference type="CTD" id="37715"/>
<accession>A0A6P8WP07</accession>
<evidence type="ECO:0000256" key="5">
    <source>
        <dbReference type="ARBA" id="ARBA00022725"/>
    </source>
</evidence>
<evidence type="ECO:0000256" key="4">
    <source>
        <dbReference type="ARBA" id="ARBA00022692"/>
    </source>
</evidence>
<keyword evidence="9 10" id="KW-0807">Transducer</keyword>
<dbReference type="Pfam" id="PF02949">
    <property type="entry name" value="7tm_6"/>
    <property type="match status" value="1"/>
</dbReference>
<proteinExistence type="inferred from homology"/>
<dbReference type="InterPro" id="IPR004117">
    <property type="entry name" value="7tm6_olfct_rcpt"/>
</dbReference>
<organism evidence="11 12">
    <name type="scientific">Drosophila albomicans</name>
    <name type="common">Fruit fly</name>
    <dbReference type="NCBI Taxonomy" id="7291"/>
    <lineage>
        <taxon>Eukaryota</taxon>
        <taxon>Metazoa</taxon>
        <taxon>Ecdysozoa</taxon>
        <taxon>Arthropoda</taxon>
        <taxon>Hexapoda</taxon>
        <taxon>Insecta</taxon>
        <taxon>Pterygota</taxon>
        <taxon>Neoptera</taxon>
        <taxon>Endopterygota</taxon>
        <taxon>Diptera</taxon>
        <taxon>Brachycera</taxon>
        <taxon>Muscomorpha</taxon>
        <taxon>Ephydroidea</taxon>
        <taxon>Drosophilidae</taxon>
        <taxon>Drosophila</taxon>
    </lineage>
</organism>
<dbReference type="AlphaFoldDB" id="A0A6P8WP07"/>
<feature type="transmembrane region" description="Helical" evidence="10">
    <location>
        <begin position="268"/>
        <end position="290"/>
    </location>
</feature>
<evidence type="ECO:0000256" key="10">
    <source>
        <dbReference type="RuleBase" id="RU351113"/>
    </source>
</evidence>
<reference evidence="12" key="1">
    <citation type="submission" date="2025-08" db="UniProtKB">
        <authorList>
            <consortium name="RefSeq"/>
        </authorList>
    </citation>
    <scope>IDENTIFICATION</scope>
    <source>
        <strain evidence="12">15112-1751.03</strain>
        <tissue evidence="12">Whole Adult</tissue>
    </source>
</reference>
<keyword evidence="5 10" id="KW-0552">Olfaction</keyword>
<keyword evidence="2" id="KW-1003">Cell membrane</keyword>
<evidence type="ECO:0000256" key="2">
    <source>
        <dbReference type="ARBA" id="ARBA00022475"/>
    </source>
</evidence>
<dbReference type="OrthoDB" id="6604226at2759"/>
<evidence type="ECO:0000313" key="12">
    <source>
        <dbReference type="RefSeq" id="XP_034104279.1"/>
    </source>
</evidence>
<dbReference type="GO" id="GO:0005886">
    <property type="term" value="C:plasma membrane"/>
    <property type="evidence" value="ECO:0007669"/>
    <property type="project" value="UniProtKB-SubCell"/>
</dbReference>
<feature type="transmembrane region" description="Helical" evidence="10">
    <location>
        <begin position="42"/>
        <end position="65"/>
    </location>
</feature>
<feature type="transmembrane region" description="Helical" evidence="10">
    <location>
        <begin position="85"/>
        <end position="106"/>
    </location>
</feature>
<comment type="caution">
    <text evidence="10">Lacks conserved residue(s) required for the propagation of feature annotation.</text>
</comment>
<dbReference type="PANTHER" id="PTHR21137:SF35">
    <property type="entry name" value="ODORANT RECEPTOR 19A-RELATED"/>
    <property type="match status" value="1"/>
</dbReference>
<evidence type="ECO:0000313" key="11">
    <source>
        <dbReference type="Proteomes" id="UP000515160"/>
    </source>
</evidence>
<gene>
    <name evidence="12" type="primary">LOC117568041</name>
</gene>
<evidence type="ECO:0000256" key="8">
    <source>
        <dbReference type="ARBA" id="ARBA00023170"/>
    </source>
</evidence>
<keyword evidence="3 10" id="KW-0716">Sensory transduction</keyword>
<evidence type="ECO:0000256" key="6">
    <source>
        <dbReference type="ARBA" id="ARBA00022989"/>
    </source>
</evidence>
<keyword evidence="6 10" id="KW-1133">Transmembrane helix</keyword>
<keyword evidence="11" id="KW-1185">Reference proteome</keyword>
<sequence>MFKLIKPAPLTEQVRSREGNIYMYRAMTLIGWIPPKQGVWRYVYLFWTCVPFAFGVFYLPVGFIISYVKEFKNFTPGEFLTSLQVAINVYGASVKSTITYIFLWRLRKTENLLDRLDERLHNDSDRQKIHEMVARCNYAFLIYSFIYCGYAGSTFLSYVLSGRPPWSVYNPFVDWHDGLGSLWIQSIFEYITMSFAVLQDQLSDTYPLMFMIIFRAHFDVLKDHVRNLRMDPTRSEKDNYQDLVNCIMDHKLILRCCNLIRPIISRTIFVQFLLIGSVLGLTLINVFFFSNFWRGLASFMFVITILMQTFPFCYTCNLLIDDCDDLANTIFQSNWADAEPGYKSTLVHFMHHVQQPIIFIAGGIFPISMNSNISVAKFAFSIITIVRQMNLAEQFQ</sequence>
<evidence type="ECO:0000256" key="1">
    <source>
        <dbReference type="ARBA" id="ARBA00004651"/>
    </source>
</evidence>
<keyword evidence="4 10" id="KW-0812">Transmembrane</keyword>
<feature type="transmembrane region" description="Helical" evidence="10">
    <location>
        <begin position="138"/>
        <end position="160"/>
    </location>
</feature>
<protein>
    <recommendedName>
        <fullName evidence="10">Odorant receptor</fullName>
    </recommendedName>
</protein>
<name>A0A6P8WP07_DROAB</name>
<dbReference type="GO" id="GO:0005549">
    <property type="term" value="F:odorant binding"/>
    <property type="evidence" value="ECO:0007669"/>
    <property type="project" value="InterPro"/>
</dbReference>
<dbReference type="GO" id="GO:0007165">
    <property type="term" value="P:signal transduction"/>
    <property type="evidence" value="ECO:0007669"/>
    <property type="project" value="UniProtKB-KW"/>
</dbReference>
<comment type="similarity">
    <text evidence="10">Belongs to the insect chemoreceptor superfamily. Heteromeric odorant receptor channel (TC 1.A.69) family.</text>
</comment>
<comment type="subcellular location">
    <subcellularLocation>
        <location evidence="1 10">Cell membrane</location>
        <topology evidence="1 10">Multi-pass membrane protein</topology>
    </subcellularLocation>
</comment>
<keyword evidence="8 10" id="KW-0675">Receptor</keyword>
<dbReference type="GeneID" id="117568041"/>